<keyword evidence="1" id="KW-1133">Transmembrane helix</keyword>
<protein>
    <submittedName>
        <fullName evidence="2">Uncharacterized protein</fullName>
    </submittedName>
</protein>
<evidence type="ECO:0000256" key="1">
    <source>
        <dbReference type="SAM" id="Phobius"/>
    </source>
</evidence>
<organism evidence="2 3">
    <name type="scientific">Kocuria coralli</name>
    <dbReference type="NCBI Taxonomy" id="1461025"/>
    <lineage>
        <taxon>Bacteria</taxon>
        <taxon>Bacillati</taxon>
        <taxon>Actinomycetota</taxon>
        <taxon>Actinomycetes</taxon>
        <taxon>Micrococcales</taxon>
        <taxon>Micrococcaceae</taxon>
        <taxon>Kocuria</taxon>
    </lineage>
</organism>
<evidence type="ECO:0000313" key="2">
    <source>
        <dbReference type="EMBL" id="KAA9395459.1"/>
    </source>
</evidence>
<accession>A0A5J5L0G6</accession>
<sequence length="204" mass="22516">MSPETVIATLSVITTAGVAGAGFLLERRWRKSDQRRQALHQSTEARGTVVAMLSDLTSGEVEEARHLVGTLRYGSSVGHEPTEQDVTRACYRLIWAIERTGAATLAIEGLDIAVVKDARTTQLQWHLAEIIRNAELLSAALAIDDDMAAARREEIVAQFESWGNGKSKKLQPNVDSDDFRNDLVKLKTRLSVLGIPVRWDNARP</sequence>
<comment type="caution">
    <text evidence="2">The sequence shown here is derived from an EMBL/GenBank/DDBJ whole genome shotgun (WGS) entry which is preliminary data.</text>
</comment>
<reference evidence="2 3" key="1">
    <citation type="submission" date="2019-05" db="EMBL/GenBank/DDBJ databases">
        <title>Kocuria coralli sp. nov., a novel actinobacterium isolated from coral reef seawater.</title>
        <authorList>
            <person name="Li J."/>
        </authorList>
    </citation>
    <scope>NUCLEOTIDE SEQUENCE [LARGE SCALE GENOMIC DNA]</scope>
    <source>
        <strain evidence="2 3">SCSIO 13007</strain>
    </source>
</reference>
<name>A0A5J5L0G6_9MICC</name>
<proteinExistence type="predicted"/>
<gene>
    <name evidence="2" type="ORF">FCK90_00015</name>
</gene>
<dbReference type="AlphaFoldDB" id="A0A5J5L0G6"/>
<evidence type="ECO:0000313" key="3">
    <source>
        <dbReference type="Proteomes" id="UP000325957"/>
    </source>
</evidence>
<keyword evidence="1" id="KW-0472">Membrane</keyword>
<dbReference type="RefSeq" id="WP_158032269.1">
    <property type="nucleotide sequence ID" value="NZ_ML708610.1"/>
</dbReference>
<dbReference type="OrthoDB" id="10009760at2"/>
<keyword evidence="1" id="KW-0812">Transmembrane</keyword>
<dbReference type="Proteomes" id="UP000325957">
    <property type="component" value="Unassembled WGS sequence"/>
</dbReference>
<keyword evidence="3" id="KW-1185">Reference proteome</keyword>
<dbReference type="EMBL" id="SZWF01000001">
    <property type="protein sequence ID" value="KAA9395459.1"/>
    <property type="molecule type" value="Genomic_DNA"/>
</dbReference>
<feature type="transmembrane region" description="Helical" evidence="1">
    <location>
        <begin position="6"/>
        <end position="25"/>
    </location>
</feature>